<dbReference type="AlphaFoldDB" id="A0A0L8G0N7"/>
<name>A0A0L8G0N7_OCTBM</name>
<reference evidence="1" key="1">
    <citation type="submission" date="2015-07" db="EMBL/GenBank/DDBJ databases">
        <title>MeaNS - Measles Nucleotide Surveillance Program.</title>
        <authorList>
            <person name="Tran T."/>
            <person name="Druce J."/>
        </authorList>
    </citation>
    <scope>NUCLEOTIDE SEQUENCE</scope>
    <source>
        <strain evidence="1">UCB-OBI-ISO-001</strain>
        <tissue evidence="1">Gonad</tissue>
    </source>
</reference>
<organism evidence="1">
    <name type="scientific">Octopus bimaculoides</name>
    <name type="common">California two-spotted octopus</name>
    <dbReference type="NCBI Taxonomy" id="37653"/>
    <lineage>
        <taxon>Eukaryota</taxon>
        <taxon>Metazoa</taxon>
        <taxon>Spiralia</taxon>
        <taxon>Lophotrochozoa</taxon>
        <taxon>Mollusca</taxon>
        <taxon>Cephalopoda</taxon>
        <taxon>Coleoidea</taxon>
        <taxon>Octopodiformes</taxon>
        <taxon>Octopoda</taxon>
        <taxon>Incirrata</taxon>
        <taxon>Octopodidae</taxon>
        <taxon>Octopus</taxon>
    </lineage>
</organism>
<gene>
    <name evidence="1" type="ORF">OCBIM_22003479mg</name>
</gene>
<proteinExistence type="predicted"/>
<dbReference type="EMBL" id="KQ425015">
    <property type="protein sequence ID" value="KOF70135.1"/>
    <property type="molecule type" value="Genomic_DNA"/>
</dbReference>
<accession>A0A0L8G0N7</accession>
<evidence type="ECO:0000313" key="1">
    <source>
        <dbReference type="EMBL" id="KOF70135.1"/>
    </source>
</evidence>
<sequence length="78" mass="9241">MDELFSSVIKLAQNEYKKYNHKSVAMIHSNFCRKFGFACTEKMPVLRNDKVRLLCGFLVQIERVECNRLHTTVIYKKK</sequence>
<protein>
    <submittedName>
        <fullName evidence="1">Uncharacterized protein</fullName>
    </submittedName>
</protein>